<dbReference type="OrthoDB" id="79452at2759"/>
<protein>
    <submittedName>
        <fullName evidence="1">Uncharacterized protein</fullName>
    </submittedName>
</protein>
<evidence type="ECO:0000313" key="1">
    <source>
        <dbReference type="EMBL" id="VBB35112.1"/>
    </source>
</evidence>
<gene>
    <name evidence="1" type="ORF">NAV_LOCUS9903</name>
</gene>
<dbReference type="EMBL" id="UPTC01004856">
    <property type="protein sequence ID" value="VBB35112.1"/>
    <property type="molecule type" value="Genomic_DNA"/>
</dbReference>
<dbReference type="STRING" id="6277.A0A498STC9"/>
<evidence type="ECO:0000313" key="2">
    <source>
        <dbReference type="Proteomes" id="UP000276991"/>
    </source>
</evidence>
<organism evidence="1 2">
    <name type="scientific">Acanthocheilonema viteae</name>
    <name type="common">Filarial nematode worm</name>
    <name type="synonym">Dipetalonema viteae</name>
    <dbReference type="NCBI Taxonomy" id="6277"/>
    <lineage>
        <taxon>Eukaryota</taxon>
        <taxon>Metazoa</taxon>
        <taxon>Ecdysozoa</taxon>
        <taxon>Nematoda</taxon>
        <taxon>Chromadorea</taxon>
        <taxon>Rhabditida</taxon>
        <taxon>Spirurina</taxon>
        <taxon>Spiruromorpha</taxon>
        <taxon>Filarioidea</taxon>
        <taxon>Onchocercidae</taxon>
        <taxon>Acanthocheilonema</taxon>
    </lineage>
</organism>
<reference evidence="1 2" key="1">
    <citation type="submission" date="2018-08" db="EMBL/GenBank/DDBJ databases">
        <authorList>
            <person name="Laetsch R D."/>
            <person name="Stevens L."/>
            <person name="Kumar S."/>
            <person name="Blaxter L. M."/>
        </authorList>
    </citation>
    <scope>NUCLEOTIDE SEQUENCE [LARGE SCALE GENOMIC DNA]</scope>
</reference>
<sequence>RLGDVIEKGVVDNAGNATRLRSRIDKKRSYTTSILVSPNPDRKLLLPQRQHSAEGSNVFSIASGAMTVEVGKDQFYLPNVNDDCKSKEGQLLLMGLCDRLNSVGKDSGNSHATMKSESETGTINSCIQSAGTALFHGADVSYI</sequence>
<keyword evidence="2" id="KW-1185">Reference proteome</keyword>
<name>A0A498STC9_ACAVI</name>
<proteinExistence type="predicted"/>
<feature type="non-terminal residue" evidence="1">
    <location>
        <position position="1"/>
    </location>
</feature>
<dbReference type="Proteomes" id="UP000276991">
    <property type="component" value="Unassembled WGS sequence"/>
</dbReference>
<accession>A0A498STC9</accession>
<dbReference type="AlphaFoldDB" id="A0A498STC9"/>